<feature type="region of interest" description="Disordered" evidence="1">
    <location>
        <begin position="321"/>
        <end position="340"/>
    </location>
</feature>
<name>A0A1Y2DYN1_9PEZI</name>
<organism evidence="2 3">
    <name type="scientific">Pseudomassariella vexata</name>
    <dbReference type="NCBI Taxonomy" id="1141098"/>
    <lineage>
        <taxon>Eukaryota</taxon>
        <taxon>Fungi</taxon>
        <taxon>Dikarya</taxon>
        <taxon>Ascomycota</taxon>
        <taxon>Pezizomycotina</taxon>
        <taxon>Sordariomycetes</taxon>
        <taxon>Xylariomycetidae</taxon>
        <taxon>Amphisphaeriales</taxon>
        <taxon>Pseudomassariaceae</taxon>
        <taxon>Pseudomassariella</taxon>
    </lineage>
</organism>
<dbReference type="RefSeq" id="XP_040715733.1">
    <property type="nucleotide sequence ID" value="XM_040858395.1"/>
</dbReference>
<gene>
    <name evidence="2" type="ORF">BCR38DRAFT_409695</name>
</gene>
<dbReference type="EMBL" id="MCFJ01000007">
    <property type="protein sequence ID" value="ORY64319.1"/>
    <property type="molecule type" value="Genomic_DNA"/>
</dbReference>
<sequence length="340" mass="38568">MYQGPHSSSTGWRGNLPCVCGPQDGCDVHNPERVLIYYNIRLPVTTKKLNFVQKLLPSTKGVTNVPRPPKFGDYQYSQDGEAIISHLSLDATSVDPLRALHLNIPSIIAFYHLDWARQIQSPPDQGVLVTPSALRCKGICKGIVDRSRINWSVHSLWINGSFYLDQRAVLSIGPRKEDAKYRHSTEHMEEKFKICRHKKFYIRSTSFEGQHGILKATVKYAVKSPRKTLTRDREWHSIYGPKAYGAACNDCCTDMEYQFELVDDRIVVSIMAWKDLGEGKNRFDPKWIIALRGKAQEHNKLPLMNRSYSNSSDLTVRAAALAAEEQPVPQPAPQTTMKEN</sequence>
<evidence type="ECO:0000313" key="3">
    <source>
        <dbReference type="Proteomes" id="UP000193689"/>
    </source>
</evidence>
<reference evidence="2 3" key="1">
    <citation type="submission" date="2016-07" db="EMBL/GenBank/DDBJ databases">
        <title>Pervasive Adenine N6-methylation of Active Genes in Fungi.</title>
        <authorList>
            <consortium name="DOE Joint Genome Institute"/>
            <person name="Mondo S.J."/>
            <person name="Dannebaum R.O."/>
            <person name="Kuo R.C."/>
            <person name="Labutti K."/>
            <person name="Haridas S."/>
            <person name="Kuo A."/>
            <person name="Salamov A."/>
            <person name="Ahrendt S.R."/>
            <person name="Lipzen A."/>
            <person name="Sullivan W."/>
            <person name="Andreopoulos W.B."/>
            <person name="Clum A."/>
            <person name="Lindquist E."/>
            <person name="Daum C."/>
            <person name="Ramamoorthy G.K."/>
            <person name="Gryganskyi A."/>
            <person name="Culley D."/>
            <person name="Magnuson J.K."/>
            <person name="James T.Y."/>
            <person name="O'Malley M.A."/>
            <person name="Stajich J.E."/>
            <person name="Spatafora J.W."/>
            <person name="Visel A."/>
            <person name="Grigoriev I.V."/>
        </authorList>
    </citation>
    <scope>NUCLEOTIDE SEQUENCE [LARGE SCALE GENOMIC DNA]</scope>
    <source>
        <strain evidence="2 3">CBS 129021</strain>
    </source>
</reference>
<evidence type="ECO:0000313" key="2">
    <source>
        <dbReference type="EMBL" id="ORY64319.1"/>
    </source>
</evidence>
<evidence type="ECO:0000256" key="1">
    <source>
        <dbReference type="SAM" id="MobiDB-lite"/>
    </source>
</evidence>
<keyword evidence="3" id="KW-1185">Reference proteome</keyword>
<dbReference type="GeneID" id="63774607"/>
<protein>
    <submittedName>
        <fullName evidence="2">Uncharacterized protein</fullName>
    </submittedName>
</protein>
<dbReference type="Proteomes" id="UP000193689">
    <property type="component" value="Unassembled WGS sequence"/>
</dbReference>
<comment type="caution">
    <text evidence="2">The sequence shown here is derived from an EMBL/GenBank/DDBJ whole genome shotgun (WGS) entry which is preliminary data.</text>
</comment>
<accession>A0A1Y2DYN1</accession>
<dbReference type="AlphaFoldDB" id="A0A1Y2DYN1"/>
<dbReference type="OrthoDB" id="4763424at2759"/>
<dbReference type="InParanoid" id="A0A1Y2DYN1"/>
<proteinExistence type="predicted"/>